<dbReference type="OMA" id="MWNTETI"/>
<evidence type="ECO:0000256" key="1">
    <source>
        <dbReference type="SAM" id="MobiDB-lite"/>
    </source>
</evidence>
<reference evidence="3" key="1">
    <citation type="submission" date="2013-05" db="EMBL/GenBank/DDBJ databases">
        <title>The Genome sequence of Mucor circinelloides f. circinelloides 1006PhL.</title>
        <authorList>
            <consortium name="The Broad Institute Genomics Platform"/>
            <person name="Cuomo C."/>
            <person name="Earl A."/>
            <person name="Findley K."/>
            <person name="Lee S.C."/>
            <person name="Walker B."/>
            <person name="Young S."/>
            <person name="Zeng Q."/>
            <person name="Gargeya S."/>
            <person name="Fitzgerald M."/>
            <person name="Haas B."/>
            <person name="Abouelleil A."/>
            <person name="Allen A.W."/>
            <person name="Alvarado L."/>
            <person name="Arachchi H.M."/>
            <person name="Berlin A.M."/>
            <person name="Chapman S.B."/>
            <person name="Gainer-Dewar J."/>
            <person name="Goldberg J."/>
            <person name="Griggs A."/>
            <person name="Gujja S."/>
            <person name="Hansen M."/>
            <person name="Howarth C."/>
            <person name="Imamovic A."/>
            <person name="Ireland A."/>
            <person name="Larimer J."/>
            <person name="McCowan C."/>
            <person name="Murphy C."/>
            <person name="Pearson M."/>
            <person name="Poon T.W."/>
            <person name="Priest M."/>
            <person name="Roberts A."/>
            <person name="Saif S."/>
            <person name="Shea T."/>
            <person name="Sisk P."/>
            <person name="Sykes S."/>
            <person name="Wortman J."/>
            <person name="Nusbaum C."/>
            <person name="Birren B."/>
        </authorList>
    </citation>
    <scope>NUCLEOTIDE SEQUENCE [LARGE SCALE GENOMIC DNA]</scope>
    <source>
        <strain evidence="3">1006PhL</strain>
    </source>
</reference>
<sequence length="200" mass="22862">MWNTETIRYTLNIVPPFLQSVDTPMDSGDMLLYEQKQMTMKQVYSETVLMTDLLNEKTARSFSTWCGTAKLDLTLADQTHKMQKTDDSKTKIRYRFLWVLKGIIHRVARQILNVSATHQDRLHGYRSEGCTLIGYIRKSPGKKSARSRRRLLDSMVDKLTKNSSVDMVFGSYSSSASDEPFTKRDTTTTTTATPRTKGNT</sequence>
<feature type="compositionally biased region" description="Low complexity" evidence="1">
    <location>
        <begin position="187"/>
        <end position="200"/>
    </location>
</feature>
<evidence type="ECO:0000313" key="2">
    <source>
        <dbReference type="EMBL" id="EPB85010.1"/>
    </source>
</evidence>
<feature type="region of interest" description="Disordered" evidence="1">
    <location>
        <begin position="171"/>
        <end position="200"/>
    </location>
</feature>
<protein>
    <submittedName>
        <fullName evidence="2">Uncharacterized protein</fullName>
    </submittedName>
</protein>
<proteinExistence type="predicted"/>
<dbReference type="OrthoDB" id="2275666at2759"/>
<dbReference type="EMBL" id="KE124023">
    <property type="protein sequence ID" value="EPB85010.1"/>
    <property type="molecule type" value="Genomic_DNA"/>
</dbReference>
<dbReference type="InParanoid" id="S2JYW7"/>
<dbReference type="VEuPathDB" id="FungiDB:HMPREF1544_08213"/>
<accession>S2JYW7</accession>
<gene>
    <name evidence="2" type="ORF">HMPREF1544_08213</name>
</gene>
<name>S2JYW7_MUCC1</name>
<dbReference type="Proteomes" id="UP000014254">
    <property type="component" value="Unassembled WGS sequence"/>
</dbReference>
<organism evidence="2 3">
    <name type="scientific">Mucor circinelloides f. circinelloides (strain 1006PhL)</name>
    <name type="common">Mucormycosis agent</name>
    <name type="synonym">Calyptromyces circinelloides</name>
    <dbReference type="NCBI Taxonomy" id="1220926"/>
    <lineage>
        <taxon>Eukaryota</taxon>
        <taxon>Fungi</taxon>
        <taxon>Fungi incertae sedis</taxon>
        <taxon>Mucoromycota</taxon>
        <taxon>Mucoromycotina</taxon>
        <taxon>Mucoromycetes</taxon>
        <taxon>Mucorales</taxon>
        <taxon>Mucorineae</taxon>
        <taxon>Mucoraceae</taxon>
        <taxon>Mucor</taxon>
    </lineage>
</organism>
<evidence type="ECO:0000313" key="3">
    <source>
        <dbReference type="Proteomes" id="UP000014254"/>
    </source>
</evidence>
<keyword evidence="3" id="KW-1185">Reference proteome</keyword>
<dbReference type="AlphaFoldDB" id="S2JYW7"/>
<dbReference type="eggNOG" id="ENOG502TJRW">
    <property type="taxonomic scope" value="Eukaryota"/>
</dbReference>